<dbReference type="PANTHER" id="PTHR33823">
    <property type="entry name" value="RNA POLYMERASE-BINDING TRANSCRIPTION FACTOR DKSA-RELATED"/>
    <property type="match status" value="1"/>
</dbReference>
<dbReference type="SUPFAM" id="SSF57716">
    <property type="entry name" value="Glucocorticoid receptor-like (DNA-binding domain)"/>
    <property type="match status" value="1"/>
</dbReference>
<accession>A0A4V2VPH1</accession>
<comment type="caution">
    <text evidence="7">The sequence shown here is derived from an EMBL/GenBank/DDBJ whole genome shotgun (WGS) entry which is preliminary data.</text>
</comment>
<feature type="region of interest" description="Disordered" evidence="5">
    <location>
        <begin position="39"/>
        <end position="65"/>
    </location>
</feature>
<dbReference type="Pfam" id="PF01258">
    <property type="entry name" value="zf-dskA_traR"/>
    <property type="match status" value="1"/>
</dbReference>
<keyword evidence="8" id="KW-1185">Reference proteome</keyword>
<dbReference type="EMBL" id="SMBU01000030">
    <property type="protein sequence ID" value="TCU90659.1"/>
    <property type="molecule type" value="Genomic_DNA"/>
</dbReference>
<dbReference type="AlphaFoldDB" id="A0A4V2VPH1"/>
<dbReference type="GO" id="GO:0008270">
    <property type="term" value="F:zinc ion binding"/>
    <property type="evidence" value="ECO:0007669"/>
    <property type="project" value="UniProtKB-KW"/>
</dbReference>
<dbReference type="Gene3D" id="1.20.120.910">
    <property type="entry name" value="DksA, coiled-coil domain"/>
    <property type="match status" value="1"/>
</dbReference>
<protein>
    <submittedName>
        <fullName evidence="7">TraR/DksA family transcriptional regulator</fullName>
    </submittedName>
</protein>
<dbReference type="InterPro" id="IPR037187">
    <property type="entry name" value="DnaK_N"/>
</dbReference>
<organism evidence="7 8">
    <name type="scientific">Roseateles saccharophilus</name>
    <name type="common">Pseudomonas saccharophila</name>
    <dbReference type="NCBI Taxonomy" id="304"/>
    <lineage>
        <taxon>Bacteria</taxon>
        <taxon>Pseudomonadati</taxon>
        <taxon>Pseudomonadota</taxon>
        <taxon>Betaproteobacteria</taxon>
        <taxon>Burkholderiales</taxon>
        <taxon>Sphaerotilaceae</taxon>
        <taxon>Roseateles</taxon>
    </lineage>
</organism>
<reference evidence="7 8" key="1">
    <citation type="submission" date="2019-03" db="EMBL/GenBank/DDBJ databases">
        <title>Genomic Encyclopedia of Type Strains, Phase IV (KMG-IV): sequencing the most valuable type-strain genomes for metagenomic binning, comparative biology and taxonomic classification.</title>
        <authorList>
            <person name="Goeker M."/>
        </authorList>
    </citation>
    <scope>NUCLEOTIDE SEQUENCE [LARGE SCALE GENOMIC DNA]</scope>
    <source>
        <strain evidence="7 8">DSM 654</strain>
    </source>
</reference>
<dbReference type="Proteomes" id="UP000295110">
    <property type="component" value="Unassembled WGS sequence"/>
</dbReference>
<dbReference type="InterPro" id="IPR020458">
    <property type="entry name" value="Znf_DskA_TraR_CS"/>
</dbReference>
<evidence type="ECO:0000259" key="6">
    <source>
        <dbReference type="Pfam" id="PF01258"/>
    </source>
</evidence>
<proteinExistence type="predicted"/>
<evidence type="ECO:0000256" key="1">
    <source>
        <dbReference type="ARBA" id="ARBA00022723"/>
    </source>
</evidence>
<evidence type="ECO:0000313" key="7">
    <source>
        <dbReference type="EMBL" id="TCU90659.1"/>
    </source>
</evidence>
<gene>
    <name evidence="7" type="ORF">EV671_10307</name>
</gene>
<keyword evidence="2" id="KW-0863">Zinc-finger</keyword>
<dbReference type="PANTHER" id="PTHR33823:SF4">
    <property type="entry name" value="GENERAL STRESS PROTEIN 16O"/>
    <property type="match status" value="1"/>
</dbReference>
<sequence>MPTLSTPNPATDGLDIEAFGLALRARRAVLHQALRPDEAAREAAHDVTDQKDCAARSEADDVEDEHQRLELAELRDVDAALQRLERGEYGLCERCDEPIPPERLRANPSALRCTACQAAHEAREP</sequence>
<evidence type="ECO:0000256" key="5">
    <source>
        <dbReference type="SAM" id="MobiDB-lite"/>
    </source>
</evidence>
<keyword evidence="1" id="KW-0479">Metal-binding</keyword>
<dbReference type="RefSeq" id="WP_132575013.1">
    <property type="nucleotide sequence ID" value="NZ_CBCSGL010000099.1"/>
</dbReference>
<dbReference type="InterPro" id="IPR000962">
    <property type="entry name" value="Znf_DskA_TraR"/>
</dbReference>
<dbReference type="PROSITE" id="PS01102">
    <property type="entry name" value="ZF_DKSA_1"/>
    <property type="match status" value="1"/>
</dbReference>
<evidence type="ECO:0000313" key="8">
    <source>
        <dbReference type="Proteomes" id="UP000295110"/>
    </source>
</evidence>
<dbReference type="SUPFAM" id="SSF109635">
    <property type="entry name" value="DnaK suppressor protein DksA, alpha-hairpin domain"/>
    <property type="match status" value="1"/>
</dbReference>
<feature type="domain" description="Zinc finger DksA/TraR C4-type" evidence="6">
    <location>
        <begin position="87"/>
        <end position="121"/>
    </location>
</feature>
<name>A0A4V2VPH1_ROSSA</name>
<dbReference type="PROSITE" id="PS51128">
    <property type="entry name" value="ZF_DKSA_2"/>
    <property type="match status" value="1"/>
</dbReference>
<keyword evidence="3" id="KW-0862">Zinc</keyword>
<evidence type="ECO:0000256" key="3">
    <source>
        <dbReference type="ARBA" id="ARBA00022833"/>
    </source>
</evidence>
<feature type="zinc finger region" description="dksA C4-type" evidence="4">
    <location>
        <begin position="92"/>
        <end position="116"/>
    </location>
</feature>
<dbReference type="OrthoDB" id="9811543at2"/>
<evidence type="ECO:0000256" key="2">
    <source>
        <dbReference type="ARBA" id="ARBA00022771"/>
    </source>
</evidence>
<evidence type="ECO:0000256" key="4">
    <source>
        <dbReference type="PROSITE-ProRule" id="PRU00510"/>
    </source>
</evidence>